<proteinExistence type="predicted"/>
<reference evidence="1" key="1">
    <citation type="submission" date="2020-03" db="EMBL/GenBank/DDBJ databases">
        <title>Hybrid Assembly of Korean Phytophthora infestans isolates.</title>
        <authorList>
            <person name="Prokchorchik M."/>
            <person name="Lee Y."/>
            <person name="Seo J."/>
            <person name="Cho J.-H."/>
            <person name="Park Y.-E."/>
            <person name="Jang D.-C."/>
            <person name="Im J.-S."/>
            <person name="Choi J.-G."/>
            <person name="Park H.-J."/>
            <person name="Lee G.-B."/>
            <person name="Lee Y.-G."/>
            <person name="Hong S.-Y."/>
            <person name="Cho K."/>
            <person name="Sohn K.H."/>
        </authorList>
    </citation>
    <scope>NUCLEOTIDE SEQUENCE</scope>
    <source>
        <strain evidence="1">KR_2_A2</strain>
    </source>
</reference>
<protein>
    <submittedName>
        <fullName evidence="1">Uncharacterized protein</fullName>
    </submittedName>
</protein>
<dbReference type="InterPro" id="IPR038718">
    <property type="entry name" value="SNF2-like_sf"/>
</dbReference>
<accession>A0A8S9TPG3</accession>
<comment type="caution">
    <text evidence="1">The sequence shown here is derived from an EMBL/GenBank/DDBJ whole genome shotgun (WGS) entry which is preliminary data.</text>
</comment>
<organism evidence="1 2">
    <name type="scientific">Phytophthora infestans</name>
    <name type="common">Potato late blight agent</name>
    <name type="synonym">Botrytis infestans</name>
    <dbReference type="NCBI Taxonomy" id="4787"/>
    <lineage>
        <taxon>Eukaryota</taxon>
        <taxon>Sar</taxon>
        <taxon>Stramenopiles</taxon>
        <taxon>Oomycota</taxon>
        <taxon>Peronosporomycetes</taxon>
        <taxon>Peronosporales</taxon>
        <taxon>Peronosporaceae</taxon>
        <taxon>Phytophthora</taxon>
    </lineage>
</organism>
<name>A0A8S9TPG3_PHYIN</name>
<dbReference type="EMBL" id="JAACNO010002837">
    <property type="protein sequence ID" value="KAF4130441.1"/>
    <property type="molecule type" value="Genomic_DNA"/>
</dbReference>
<dbReference type="Proteomes" id="UP000704712">
    <property type="component" value="Unassembled WGS sequence"/>
</dbReference>
<evidence type="ECO:0000313" key="1">
    <source>
        <dbReference type="EMBL" id="KAF4130441.1"/>
    </source>
</evidence>
<sequence>MRFHKKEHLRMEYPLCQTGDMDDNSVAVVDKKKYLNILVTACEVAIKDIAVLSTIQWRSLIVDKAQRRQNQISHL</sequence>
<evidence type="ECO:0000313" key="2">
    <source>
        <dbReference type="Proteomes" id="UP000704712"/>
    </source>
</evidence>
<dbReference type="Gene3D" id="3.40.50.10810">
    <property type="entry name" value="Tandem AAA-ATPase domain"/>
    <property type="match status" value="1"/>
</dbReference>
<dbReference type="AlphaFoldDB" id="A0A8S9TPG3"/>
<gene>
    <name evidence="1" type="ORF">GN958_ATG20335</name>
</gene>